<dbReference type="EMBL" id="QWEY01000003">
    <property type="protein sequence ID" value="RGP37873.1"/>
    <property type="molecule type" value="Genomic_DNA"/>
</dbReference>
<proteinExistence type="predicted"/>
<gene>
    <name evidence="1" type="ORF">D1012_08265</name>
</gene>
<evidence type="ECO:0000313" key="1">
    <source>
        <dbReference type="EMBL" id="RGP37873.1"/>
    </source>
</evidence>
<dbReference type="AlphaFoldDB" id="A0A411Z489"/>
<sequence length="214" mass="22594">MTCIMVKLHAVLTGDLILSTRSTPAQVDATMTLIEKAARRFSDKARFHRYRGDGWQVYVGPAGQGLGAMVYLAAQLCADEGLSSRMALGIGDAHGFDQGSLGTAGGMAFVRSGRALDAMADGQWLALAGEGVDPLHHALMAYIDAQVRGWSPQQAEAVAWSLTPDLDLPQQALAAMVGISRQAFAARLNAAGFALIHQATRAFAAHFSPEPTDG</sequence>
<organism evidence="1 2">
    <name type="scientific">Pseudotabrizicola alkalilacus</name>
    <dbReference type="NCBI Taxonomy" id="2305252"/>
    <lineage>
        <taxon>Bacteria</taxon>
        <taxon>Pseudomonadati</taxon>
        <taxon>Pseudomonadota</taxon>
        <taxon>Alphaproteobacteria</taxon>
        <taxon>Rhodobacterales</taxon>
        <taxon>Paracoccaceae</taxon>
        <taxon>Pseudotabrizicola</taxon>
    </lineage>
</organism>
<keyword evidence="2" id="KW-1185">Reference proteome</keyword>
<accession>A0A411Z489</accession>
<protein>
    <submittedName>
        <fullName evidence="1">Uncharacterized protein</fullName>
    </submittedName>
</protein>
<dbReference type="Proteomes" id="UP000284547">
    <property type="component" value="Unassembled WGS sequence"/>
</dbReference>
<comment type="caution">
    <text evidence="1">The sequence shown here is derived from an EMBL/GenBank/DDBJ whole genome shotgun (WGS) entry which is preliminary data.</text>
</comment>
<evidence type="ECO:0000313" key="2">
    <source>
        <dbReference type="Proteomes" id="UP000284547"/>
    </source>
</evidence>
<reference evidence="1 2" key="1">
    <citation type="submission" date="2018-08" db="EMBL/GenBank/DDBJ databases">
        <title>Flavobacterium tibetense sp. nov., isolated from a wetland YonghuCo on Tibetan Plateau.</title>
        <authorList>
            <person name="Phurbu D."/>
            <person name="Lu H."/>
            <person name="Xing P."/>
        </authorList>
    </citation>
    <scope>NUCLEOTIDE SEQUENCE [LARGE SCALE GENOMIC DNA]</scope>
    <source>
        <strain evidence="1 2">DJC</strain>
    </source>
</reference>
<name>A0A411Z489_9RHOB</name>